<evidence type="ECO:0000256" key="3">
    <source>
        <dbReference type="ARBA" id="ARBA00022519"/>
    </source>
</evidence>
<feature type="domain" description="Mce/MlaD" evidence="8">
    <location>
        <begin position="43"/>
        <end position="134"/>
    </location>
</feature>
<dbReference type="Pfam" id="PF02470">
    <property type="entry name" value="MlaD"/>
    <property type="match status" value="3"/>
</dbReference>
<protein>
    <submittedName>
        <fullName evidence="9">Intermembrane transport protein PqiB</fullName>
    </submittedName>
</protein>
<evidence type="ECO:0000313" key="9">
    <source>
        <dbReference type="EMBL" id="GAA5104603.1"/>
    </source>
</evidence>
<keyword evidence="10" id="KW-1185">Reference proteome</keyword>
<keyword evidence="4 7" id="KW-0812">Transmembrane</keyword>
<sequence>MSIIPKKLAKTMKSDRVSAIWIIPIVTLIIGVWMLYSHFADQGQRFTLIAHDASGIVAGKTVIKSRSVEVGIVENVTLSEDYKQVVIEGQIYKGMQALLNNDSVFWIVKPQIGREGITGLGTLLSGVYIELISGNDKETFNNKPFNLLDSPPLSGPADAGIRVNLESDQSGVIPRGASVMFRGFKVGSVETSDFDIDSRKMKYQLFIAKPYDRLVTQNVRFWKEGGVNLSLSPKGASLEVPSLDVLLSGGISFDVPEGSKFGDPVTTLTTYKLYEDKKSIKDSQYTDYTEFLLFFTDSISGLSEGAPVEYRGIRLGTVSEVPFYNDPMMSKTSILSYNIPVLIRIEPGRLSDLIDGQIDLAGLIMKEQKNGLRAALKSSNLFTGALYVDLDFYSDLDDKYNENETKQYGFETIATVPAGLSQLQAKLIQTLDNFNKLPLDQTINEFNKSLQKSQELMASLTTIVNSKEMQNLPKDIKATIESLNSTLKSVQPGSTLNNQLKADLQKFEQVMDQLNPLLETLNDKSNSLIFAAPKKEDPQPKAKGN</sequence>
<dbReference type="PANTHER" id="PTHR30462:SF2">
    <property type="entry name" value="INTERMEMBRANE TRANSPORT PROTEIN PQIB"/>
    <property type="match status" value="1"/>
</dbReference>
<feature type="domain" description="Mce/MlaD" evidence="8">
    <location>
        <begin position="160"/>
        <end position="220"/>
    </location>
</feature>
<dbReference type="EMBL" id="BAABHY010000001">
    <property type="protein sequence ID" value="GAA5104603.1"/>
    <property type="molecule type" value="Genomic_DNA"/>
</dbReference>
<dbReference type="InterPro" id="IPR003399">
    <property type="entry name" value="Mce/MlaD"/>
</dbReference>
<evidence type="ECO:0000256" key="5">
    <source>
        <dbReference type="ARBA" id="ARBA00022989"/>
    </source>
</evidence>
<feature type="transmembrane region" description="Helical" evidence="7">
    <location>
        <begin position="20"/>
        <end position="39"/>
    </location>
</feature>
<dbReference type="InterPro" id="IPR051800">
    <property type="entry name" value="PqiA-PqiB_transport"/>
</dbReference>
<organism evidence="9 10">
    <name type="scientific">Orbus sasakiae</name>
    <dbReference type="NCBI Taxonomy" id="1078475"/>
    <lineage>
        <taxon>Bacteria</taxon>
        <taxon>Pseudomonadati</taxon>
        <taxon>Pseudomonadota</taxon>
        <taxon>Gammaproteobacteria</taxon>
        <taxon>Orbales</taxon>
        <taxon>Orbaceae</taxon>
        <taxon>Orbus</taxon>
    </lineage>
</organism>
<evidence type="ECO:0000256" key="1">
    <source>
        <dbReference type="ARBA" id="ARBA00004533"/>
    </source>
</evidence>
<evidence type="ECO:0000259" key="8">
    <source>
        <dbReference type="Pfam" id="PF02470"/>
    </source>
</evidence>
<name>A0ABP9MYS9_9GAMM</name>
<keyword evidence="2" id="KW-1003">Cell membrane</keyword>
<accession>A0ABP9MYS9</accession>
<evidence type="ECO:0000256" key="2">
    <source>
        <dbReference type="ARBA" id="ARBA00022475"/>
    </source>
</evidence>
<keyword evidence="6 7" id="KW-0472">Membrane</keyword>
<comment type="caution">
    <text evidence="9">The sequence shown here is derived from an EMBL/GenBank/DDBJ whole genome shotgun (WGS) entry which is preliminary data.</text>
</comment>
<dbReference type="NCBIfam" id="NF008070">
    <property type="entry name" value="PRK10807.1"/>
    <property type="match status" value="1"/>
</dbReference>
<evidence type="ECO:0000313" key="10">
    <source>
        <dbReference type="Proteomes" id="UP001500171"/>
    </source>
</evidence>
<gene>
    <name evidence="9" type="primary">pqiB</name>
    <name evidence="9" type="ORF">GCM10023211_02510</name>
</gene>
<proteinExistence type="predicted"/>
<evidence type="ECO:0000256" key="7">
    <source>
        <dbReference type="SAM" id="Phobius"/>
    </source>
</evidence>
<evidence type="ECO:0000256" key="4">
    <source>
        <dbReference type="ARBA" id="ARBA00022692"/>
    </source>
</evidence>
<keyword evidence="3" id="KW-0997">Cell inner membrane</keyword>
<feature type="domain" description="Mce/MlaD" evidence="8">
    <location>
        <begin position="296"/>
        <end position="392"/>
    </location>
</feature>
<reference evidence="10" key="1">
    <citation type="journal article" date="2019" name="Int. J. Syst. Evol. Microbiol.">
        <title>The Global Catalogue of Microorganisms (GCM) 10K type strain sequencing project: providing services to taxonomists for standard genome sequencing and annotation.</title>
        <authorList>
            <consortium name="The Broad Institute Genomics Platform"/>
            <consortium name="The Broad Institute Genome Sequencing Center for Infectious Disease"/>
            <person name="Wu L."/>
            <person name="Ma J."/>
        </authorList>
    </citation>
    <scope>NUCLEOTIDE SEQUENCE [LARGE SCALE GENOMIC DNA]</scope>
    <source>
        <strain evidence="10">JCM 18050</strain>
    </source>
</reference>
<comment type="subcellular location">
    <subcellularLocation>
        <location evidence="1">Cell inner membrane</location>
    </subcellularLocation>
</comment>
<dbReference type="PANTHER" id="PTHR30462">
    <property type="entry name" value="INTERMEMBRANE TRANSPORT PROTEIN PQIB-RELATED"/>
    <property type="match status" value="1"/>
</dbReference>
<keyword evidence="5 7" id="KW-1133">Transmembrane helix</keyword>
<dbReference type="Proteomes" id="UP001500171">
    <property type="component" value="Unassembled WGS sequence"/>
</dbReference>
<evidence type="ECO:0000256" key="6">
    <source>
        <dbReference type="ARBA" id="ARBA00023136"/>
    </source>
</evidence>